<dbReference type="Gene3D" id="3.30.450.40">
    <property type="match status" value="1"/>
</dbReference>
<gene>
    <name evidence="6" type="ORF">ESP70_012570</name>
</gene>
<evidence type="ECO:0000256" key="4">
    <source>
        <dbReference type="ARBA" id="ARBA00023163"/>
    </source>
</evidence>
<dbReference type="InterPro" id="IPR036388">
    <property type="entry name" value="WH-like_DNA-bd_sf"/>
</dbReference>
<dbReference type="Gene3D" id="1.10.10.10">
    <property type="entry name" value="Winged helix-like DNA-binding domain superfamily/Winged helix DNA-binding domain"/>
    <property type="match status" value="1"/>
</dbReference>
<evidence type="ECO:0000313" key="7">
    <source>
        <dbReference type="Proteomes" id="UP000380867"/>
    </source>
</evidence>
<dbReference type="InterPro" id="IPR012074">
    <property type="entry name" value="GAF_ANTAR"/>
</dbReference>
<keyword evidence="1" id="KW-0808">Transferase</keyword>
<dbReference type="Pfam" id="PF13185">
    <property type="entry name" value="GAF_2"/>
    <property type="match status" value="1"/>
</dbReference>
<evidence type="ECO:0000313" key="6">
    <source>
        <dbReference type="EMBL" id="KAA1398152.1"/>
    </source>
</evidence>
<dbReference type="SMART" id="SM01012">
    <property type="entry name" value="ANTAR"/>
    <property type="match status" value="1"/>
</dbReference>
<comment type="caution">
    <text evidence="6">The sequence shown here is derived from an EMBL/GenBank/DDBJ whole genome shotgun (WGS) entry which is preliminary data.</text>
</comment>
<protein>
    <submittedName>
        <fullName evidence="6">GAF and ANTAR domain-containing protein</fullName>
    </submittedName>
</protein>
<name>A0A5M4FFS5_9ACTN</name>
<dbReference type="EMBL" id="SDPQ02000002">
    <property type="protein sequence ID" value="KAA1398152.1"/>
    <property type="molecule type" value="Genomic_DNA"/>
</dbReference>
<dbReference type="SMART" id="SM00065">
    <property type="entry name" value="GAF"/>
    <property type="match status" value="1"/>
</dbReference>
<dbReference type="Pfam" id="PF03861">
    <property type="entry name" value="ANTAR"/>
    <property type="match status" value="1"/>
</dbReference>
<dbReference type="InterPro" id="IPR003018">
    <property type="entry name" value="GAF"/>
</dbReference>
<accession>A0A5M4FFS5</accession>
<dbReference type="SUPFAM" id="SSF52172">
    <property type="entry name" value="CheY-like"/>
    <property type="match status" value="1"/>
</dbReference>
<evidence type="ECO:0000256" key="1">
    <source>
        <dbReference type="ARBA" id="ARBA00022679"/>
    </source>
</evidence>
<organism evidence="6 7">
    <name type="scientific">Aeromicrobium ginsengisoli</name>
    <dbReference type="NCBI Taxonomy" id="363867"/>
    <lineage>
        <taxon>Bacteria</taxon>
        <taxon>Bacillati</taxon>
        <taxon>Actinomycetota</taxon>
        <taxon>Actinomycetes</taxon>
        <taxon>Propionibacteriales</taxon>
        <taxon>Nocardioidaceae</taxon>
        <taxon>Aeromicrobium</taxon>
    </lineage>
</organism>
<dbReference type="Proteomes" id="UP000380867">
    <property type="component" value="Unassembled WGS sequence"/>
</dbReference>
<dbReference type="RefSeq" id="WP_149689582.1">
    <property type="nucleotide sequence ID" value="NZ_SDPQ02000002.1"/>
</dbReference>
<dbReference type="PROSITE" id="PS50921">
    <property type="entry name" value="ANTAR"/>
    <property type="match status" value="1"/>
</dbReference>
<keyword evidence="2" id="KW-0418">Kinase</keyword>
<evidence type="ECO:0000256" key="2">
    <source>
        <dbReference type="ARBA" id="ARBA00022777"/>
    </source>
</evidence>
<dbReference type="InterPro" id="IPR029016">
    <property type="entry name" value="GAF-like_dom_sf"/>
</dbReference>
<keyword evidence="7" id="KW-1185">Reference proteome</keyword>
<dbReference type="SUPFAM" id="SSF55781">
    <property type="entry name" value="GAF domain-like"/>
    <property type="match status" value="1"/>
</dbReference>
<proteinExistence type="predicted"/>
<evidence type="ECO:0000256" key="3">
    <source>
        <dbReference type="ARBA" id="ARBA00023015"/>
    </source>
</evidence>
<dbReference type="GO" id="GO:0003723">
    <property type="term" value="F:RNA binding"/>
    <property type="evidence" value="ECO:0007669"/>
    <property type="project" value="InterPro"/>
</dbReference>
<dbReference type="PIRSF" id="PIRSF036625">
    <property type="entry name" value="GAF_ANTAR"/>
    <property type="match status" value="1"/>
</dbReference>
<evidence type="ECO:0000259" key="5">
    <source>
        <dbReference type="PROSITE" id="PS50921"/>
    </source>
</evidence>
<dbReference type="InterPro" id="IPR011006">
    <property type="entry name" value="CheY-like_superfamily"/>
</dbReference>
<dbReference type="AlphaFoldDB" id="A0A5M4FFS5"/>
<feature type="domain" description="ANTAR" evidence="5">
    <location>
        <begin position="158"/>
        <end position="219"/>
    </location>
</feature>
<sequence length="251" mass="26611">MPIDDPEVFASLAESLADVEGVSETIDQIVAFAVEAIDTTYGGITLVKSGGRAYSTVGATHESVIEADRIQYELRQGPCVDAAAESKIVVSSYLATDERWPEWGPKASALGFNSVLSAELHARGRRIGALNLYGTSEATFSPEDISLAALFARQGALALGYARSEEGLRVALETRTVIGQAQGVLMERFEIDADRAFATLRRYSQHHNIKLKALCHQLVETRVLPVADAGGAAGGPAAVETPIAAVLSEPA</sequence>
<dbReference type="InterPro" id="IPR005561">
    <property type="entry name" value="ANTAR"/>
</dbReference>
<dbReference type="GO" id="GO:0016301">
    <property type="term" value="F:kinase activity"/>
    <property type="evidence" value="ECO:0007669"/>
    <property type="project" value="UniProtKB-KW"/>
</dbReference>
<keyword evidence="3" id="KW-0805">Transcription regulation</keyword>
<reference evidence="6" key="1">
    <citation type="submission" date="2019-09" db="EMBL/GenBank/DDBJ databases">
        <authorList>
            <person name="Li J."/>
        </authorList>
    </citation>
    <scope>NUCLEOTIDE SEQUENCE [LARGE SCALE GENOMIC DNA]</scope>
    <source>
        <strain evidence="6">JCM 14732</strain>
    </source>
</reference>
<dbReference type="OrthoDB" id="7466251at2"/>
<keyword evidence="4" id="KW-0804">Transcription</keyword>